<dbReference type="AlphaFoldDB" id="A0A4C1T4J5"/>
<keyword evidence="3" id="KW-1185">Reference proteome</keyword>
<accession>A0A4C1T4J5</accession>
<proteinExistence type="predicted"/>
<dbReference type="EMBL" id="BGZK01008459">
    <property type="protein sequence ID" value="GBP08490.1"/>
    <property type="molecule type" value="Genomic_DNA"/>
</dbReference>
<comment type="caution">
    <text evidence="2">The sequence shown here is derived from an EMBL/GenBank/DDBJ whole genome shotgun (WGS) entry which is preliminary data.</text>
</comment>
<feature type="non-terminal residue" evidence="2">
    <location>
        <position position="71"/>
    </location>
</feature>
<evidence type="ECO:0000256" key="1">
    <source>
        <dbReference type="SAM" id="MobiDB-lite"/>
    </source>
</evidence>
<name>A0A4C1T4J5_EUMVA</name>
<organism evidence="2 3">
    <name type="scientific">Eumeta variegata</name>
    <name type="common">Bagworm moth</name>
    <name type="synonym">Eumeta japonica</name>
    <dbReference type="NCBI Taxonomy" id="151549"/>
    <lineage>
        <taxon>Eukaryota</taxon>
        <taxon>Metazoa</taxon>
        <taxon>Ecdysozoa</taxon>
        <taxon>Arthropoda</taxon>
        <taxon>Hexapoda</taxon>
        <taxon>Insecta</taxon>
        <taxon>Pterygota</taxon>
        <taxon>Neoptera</taxon>
        <taxon>Endopterygota</taxon>
        <taxon>Lepidoptera</taxon>
        <taxon>Glossata</taxon>
        <taxon>Ditrysia</taxon>
        <taxon>Tineoidea</taxon>
        <taxon>Psychidae</taxon>
        <taxon>Oiketicinae</taxon>
        <taxon>Eumeta</taxon>
    </lineage>
</organism>
<gene>
    <name evidence="2" type="ORF">EVAR_73847_1</name>
</gene>
<evidence type="ECO:0000313" key="3">
    <source>
        <dbReference type="Proteomes" id="UP000299102"/>
    </source>
</evidence>
<sequence>MPLNVGAGFQGLYYHSSPPKAKVNCGRQSAGEKKQTTYSTLMVLFKWPIERERERVRRNKGPKKEKDKQSI</sequence>
<evidence type="ECO:0000313" key="2">
    <source>
        <dbReference type="EMBL" id="GBP08490.1"/>
    </source>
</evidence>
<feature type="region of interest" description="Disordered" evidence="1">
    <location>
        <begin position="52"/>
        <end position="71"/>
    </location>
</feature>
<reference evidence="2 3" key="1">
    <citation type="journal article" date="2019" name="Commun. Biol.">
        <title>The bagworm genome reveals a unique fibroin gene that provides high tensile strength.</title>
        <authorList>
            <person name="Kono N."/>
            <person name="Nakamura H."/>
            <person name="Ohtoshi R."/>
            <person name="Tomita M."/>
            <person name="Numata K."/>
            <person name="Arakawa K."/>
        </authorList>
    </citation>
    <scope>NUCLEOTIDE SEQUENCE [LARGE SCALE GENOMIC DNA]</scope>
</reference>
<dbReference type="Proteomes" id="UP000299102">
    <property type="component" value="Unassembled WGS sequence"/>
</dbReference>
<protein>
    <submittedName>
        <fullName evidence="2">Uncharacterized protein</fullName>
    </submittedName>
</protein>
<feature type="compositionally biased region" description="Basic and acidic residues" evidence="1">
    <location>
        <begin position="62"/>
        <end position="71"/>
    </location>
</feature>